<keyword evidence="6" id="KW-1185">Reference proteome</keyword>
<evidence type="ECO:0000313" key="6">
    <source>
        <dbReference type="Proteomes" id="UP000468327"/>
    </source>
</evidence>
<evidence type="ECO:0000256" key="1">
    <source>
        <dbReference type="ARBA" id="ARBA00008814"/>
    </source>
</evidence>
<dbReference type="PROSITE" id="PS51257">
    <property type="entry name" value="PROKAR_LIPOPROTEIN"/>
    <property type="match status" value="1"/>
</dbReference>
<dbReference type="AlphaFoldDB" id="A0A423UNG3"/>
<comment type="similarity">
    <text evidence="1">Belongs to the bacterial solute-binding protein 8 family.</text>
</comment>
<organism evidence="4 5">
    <name type="scientific">Gordonibacter urolithinfaciens</name>
    <dbReference type="NCBI Taxonomy" id="1335613"/>
    <lineage>
        <taxon>Bacteria</taxon>
        <taxon>Bacillati</taxon>
        <taxon>Actinomycetota</taxon>
        <taxon>Coriobacteriia</taxon>
        <taxon>Eggerthellales</taxon>
        <taxon>Eggerthellaceae</taxon>
        <taxon>Gordonibacter</taxon>
    </lineage>
</organism>
<name>A0A423UNG3_9ACTN</name>
<reference evidence="3 6" key="4">
    <citation type="submission" date="2019-11" db="EMBL/GenBank/DDBJ databases">
        <title>Whole genome shotgun sequencing (WGS) data from Adlercreutzia equolifaciens ResAG-91, Eggerthella lenta MRI-F36, MRI-F37, MRI-F40, ResAG-49, ResAG-88, ResAG-121, ResAG-145, and Gordonibacter sp. ResAG-5, ResAG-26, ResAG-43, ResAG-50, ResAG-59.</title>
        <authorList>
            <person name="Stoll D.A."/>
            <person name="Danylec N."/>
            <person name="Franz C.M.A.P."/>
            <person name="Huch M."/>
        </authorList>
    </citation>
    <scope>NUCLEOTIDE SEQUENCE [LARGE SCALE GENOMIC DNA]</scope>
    <source>
        <strain evidence="3 6">ResAG-59</strain>
    </source>
</reference>
<dbReference type="InterPro" id="IPR002491">
    <property type="entry name" value="ABC_transptr_periplasmic_BD"/>
</dbReference>
<dbReference type="PANTHER" id="PTHR30535:SF34">
    <property type="entry name" value="MOLYBDATE-BINDING PROTEIN MOLA"/>
    <property type="match status" value="1"/>
</dbReference>
<reference evidence="4" key="3">
    <citation type="journal article" date="2019" name="Microbiol. Resour. Announc.">
        <title>Draft Genome Sequences of Type Strains of Gordonibacter faecihominis, Paraeggerthella hongkongensis, Parvibacter caecicola,Slackia equolifaciens, Slackia faecicanis, and Slackia isoflavoniconvertens.</title>
        <authorList>
            <person name="Danylec N."/>
            <person name="Stoll D.A."/>
            <person name="Dotsch A."/>
            <person name="Huch M."/>
        </authorList>
    </citation>
    <scope>NUCLEOTIDE SEQUENCE</scope>
    <source>
        <strain evidence="4">DSM 27213</strain>
    </source>
</reference>
<feature type="domain" description="Fe/B12 periplasmic-binding" evidence="2">
    <location>
        <begin position="74"/>
        <end position="330"/>
    </location>
</feature>
<dbReference type="InterPro" id="IPR050902">
    <property type="entry name" value="ABC_Transporter_SBP"/>
</dbReference>
<dbReference type="PANTHER" id="PTHR30535">
    <property type="entry name" value="VITAMIN B12-BINDING PROTEIN"/>
    <property type="match status" value="1"/>
</dbReference>
<dbReference type="EMBL" id="QIBW01000002">
    <property type="protein sequence ID" value="ROT91711.1"/>
    <property type="molecule type" value="Genomic_DNA"/>
</dbReference>
<proteinExistence type="inferred from homology"/>
<dbReference type="Proteomes" id="UP000468327">
    <property type="component" value="Unassembled WGS sequence"/>
</dbReference>
<evidence type="ECO:0000313" key="4">
    <source>
        <dbReference type="EMBL" id="ROT91711.1"/>
    </source>
</evidence>
<reference evidence="5" key="1">
    <citation type="submission" date="2018-05" db="EMBL/GenBank/DDBJ databases">
        <title>Genome Sequencing of selected type strains of the family Eggerthellaceae.</title>
        <authorList>
            <person name="Danylec N."/>
            <person name="Stoll D.A."/>
            <person name="Doetsch A."/>
            <person name="Huch M."/>
        </authorList>
    </citation>
    <scope>NUCLEOTIDE SEQUENCE [LARGE SCALE GENOMIC DNA]</scope>
    <source>
        <strain evidence="5">DSM 27213</strain>
    </source>
</reference>
<sequence>MNLLTRRRFVELLMATGVVAVGSATLGGCAQGGDAGQKGDAAKDEADAGAQAEASIVVDAKGNEFAIPDSVERIAITCNGGTTHEVAIFGAADKIVAQPSMKKFPQLLKMYPQFNNVVNAGSFDDLNIEALVATEPDVALVGVSSDKGNAQIAEVGIPTYVMLIGWAAIDTLKQEFLNVGKILGNEEKAQRLVDHWNATLGDLEKKVAKIPAGDRKKVYYLSGADITKANTGDWGRTWIDAIGADFAVPETDLNGDVTVEKALEWDPDIIVVQGGSNLDELYGAEQVQDLKAIKNKQVFSIPIGGFWWDRPSPEATLGFLWLAQTVYPEYMGDIDLAAETKDFFKEFYGYDLSDDEYASFF</sequence>
<comment type="caution">
    <text evidence="4">The sequence shown here is derived from an EMBL/GenBank/DDBJ whole genome shotgun (WGS) entry which is preliminary data.</text>
</comment>
<dbReference type="PROSITE" id="PS50983">
    <property type="entry name" value="FE_B12_PBP"/>
    <property type="match status" value="1"/>
</dbReference>
<accession>A0A423UNG3</accession>
<dbReference type="Gene3D" id="3.40.50.1980">
    <property type="entry name" value="Nitrogenase molybdenum iron protein domain"/>
    <property type="match status" value="2"/>
</dbReference>
<dbReference type="Pfam" id="PF01497">
    <property type="entry name" value="Peripla_BP_2"/>
    <property type="match status" value="1"/>
</dbReference>
<evidence type="ECO:0000259" key="2">
    <source>
        <dbReference type="PROSITE" id="PS50983"/>
    </source>
</evidence>
<protein>
    <submittedName>
        <fullName evidence="4">ABC transporter substrate-binding protein</fullName>
    </submittedName>
</protein>
<gene>
    <name evidence="4" type="ORF">DMP12_03120</name>
    <name evidence="3" type="ORF">GO738_03500</name>
</gene>
<dbReference type="Proteomes" id="UP000285258">
    <property type="component" value="Unassembled WGS sequence"/>
</dbReference>
<evidence type="ECO:0000313" key="3">
    <source>
        <dbReference type="EMBL" id="MVN14424.1"/>
    </source>
</evidence>
<dbReference type="Gene3D" id="1.20.58.2180">
    <property type="match status" value="1"/>
</dbReference>
<evidence type="ECO:0000313" key="5">
    <source>
        <dbReference type="Proteomes" id="UP000285258"/>
    </source>
</evidence>
<reference evidence="4" key="2">
    <citation type="journal article" date="2019" name="Int. J. Syst. Evol. Microbiol.">
        <title>Gordonibacter faecihominis is a later heterotypic synonym of Gordonibacter urolithinfaciens.</title>
        <authorList>
            <person name="Danylec N."/>
            <person name="Stoll D.A."/>
            <person name="Huch M."/>
        </authorList>
    </citation>
    <scope>NUCLEOTIDE SEQUENCE</scope>
    <source>
        <strain evidence="4">DSM 27213</strain>
    </source>
</reference>
<dbReference type="SUPFAM" id="SSF53807">
    <property type="entry name" value="Helical backbone' metal receptor"/>
    <property type="match status" value="1"/>
</dbReference>
<dbReference type="EMBL" id="WPOC01000004">
    <property type="protein sequence ID" value="MVN14424.1"/>
    <property type="molecule type" value="Genomic_DNA"/>
</dbReference>